<dbReference type="Pfam" id="PF07690">
    <property type="entry name" value="MFS_1"/>
    <property type="match status" value="1"/>
</dbReference>
<feature type="transmembrane region" description="Helical" evidence="7">
    <location>
        <begin position="269"/>
        <end position="288"/>
    </location>
</feature>
<feature type="compositionally biased region" description="Polar residues" evidence="6">
    <location>
        <begin position="85"/>
        <end position="98"/>
    </location>
</feature>
<dbReference type="PANTHER" id="PTHR23502">
    <property type="entry name" value="MAJOR FACILITATOR SUPERFAMILY"/>
    <property type="match status" value="1"/>
</dbReference>
<name>A0A1B9GUC9_9TREE</name>
<feature type="transmembrane region" description="Helical" evidence="7">
    <location>
        <begin position="375"/>
        <end position="400"/>
    </location>
</feature>
<dbReference type="AlphaFoldDB" id="A0A1B9GUC9"/>
<feature type="transmembrane region" description="Helical" evidence="7">
    <location>
        <begin position="535"/>
        <end position="558"/>
    </location>
</feature>
<dbReference type="STRING" id="1296120.A0A1B9GUC9"/>
<sequence length="612" mass="66052">MSTSSKTSPPPSPTHTHVEEEPDRVQLIHGLQGGSTVKGAARPSKPSREGSAYDDGRSADRRYYGGTPPPLGREPSHLRQDMGESAQTGEFSNIQSRVEPTPISPAVPAPGLQPTPFPPLRPTTTSASSRPYSSFSKSTKIMIVALGGLAGAFSPISSNIFVPAIPTLSNAFHKSESAISQAVTIYLIFQAITPSFFGSMSDSFGRRPVYIATLIVYLGANIGLALCPANAYWLLLVMRALQATGGSAVISIGYGCVADVSEPRERGKYSAAFQVGAMSGPAFGPLLGGVLTQTLGWRSIFWFLAIATGVVLIPLILFLPETLRSIVGDGSIPPPALNTSPIVLMQRRKMAKELQDASHDSEEVQRPPPKPYQPFSAFMILFTPEILLVFLFASLLYLEFYSILTVYSTALKESYGLSELKIGLCYLPSGIGIIISAQLNGRQLDFWFRREERRVGGDYRKKPETFDIEYTRIRCLAPFCVMFLSSVTALGWCLQVKAPLAATLVVNFFMGLGTGTIGTATVYGQDIAVGKGGAVSASLNLVRCIFGAIGVAAIQSMYKALGAGWTFVLLSGIVILGIPMPLLVIKKGKLWREKRVERRKRNAAEKGERVRS</sequence>
<keyword evidence="10" id="KW-1185">Reference proteome</keyword>
<evidence type="ECO:0000256" key="7">
    <source>
        <dbReference type="SAM" id="Phobius"/>
    </source>
</evidence>
<gene>
    <name evidence="9" type="ORF">I316_03649</name>
</gene>
<feature type="transmembrane region" description="Helical" evidence="7">
    <location>
        <begin position="209"/>
        <end position="226"/>
    </location>
</feature>
<dbReference type="EMBL" id="KV700124">
    <property type="protein sequence ID" value="OCF34608.1"/>
    <property type="molecule type" value="Genomic_DNA"/>
</dbReference>
<evidence type="ECO:0000256" key="6">
    <source>
        <dbReference type="SAM" id="MobiDB-lite"/>
    </source>
</evidence>
<feature type="transmembrane region" description="Helical" evidence="7">
    <location>
        <begin position="500"/>
        <end position="523"/>
    </location>
</feature>
<keyword evidence="5 7" id="KW-0472">Membrane</keyword>
<dbReference type="Gene3D" id="1.20.1720.10">
    <property type="entry name" value="Multidrug resistance protein D"/>
    <property type="match status" value="1"/>
</dbReference>
<dbReference type="OrthoDB" id="440553at2759"/>
<dbReference type="GO" id="GO:0022857">
    <property type="term" value="F:transmembrane transporter activity"/>
    <property type="evidence" value="ECO:0007669"/>
    <property type="project" value="InterPro"/>
</dbReference>
<accession>A0A1B9GUC9</accession>
<feature type="transmembrane region" description="Helical" evidence="7">
    <location>
        <begin position="564"/>
        <end position="585"/>
    </location>
</feature>
<feature type="region of interest" description="Disordered" evidence="6">
    <location>
        <begin position="1"/>
        <end position="133"/>
    </location>
</feature>
<dbReference type="InterPro" id="IPR011701">
    <property type="entry name" value="MFS"/>
</dbReference>
<keyword evidence="2" id="KW-0813">Transport</keyword>
<dbReference type="Gene3D" id="1.20.1250.20">
    <property type="entry name" value="MFS general substrate transporter like domains"/>
    <property type="match status" value="1"/>
</dbReference>
<organism evidence="9 10">
    <name type="scientific">Kwoniella heveanensis BCC8398</name>
    <dbReference type="NCBI Taxonomy" id="1296120"/>
    <lineage>
        <taxon>Eukaryota</taxon>
        <taxon>Fungi</taxon>
        <taxon>Dikarya</taxon>
        <taxon>Basidiomycota</taxon>
        <taxon>Agaricomycotina</taxon>
        <taxon>Tremellomycetes</taxon>
        <taxon>Tremellales</taxon>
        <taxon>Cryptococcaceae</taxon>
        <taxon>Kwoniella</taxon>
    </lineage>
</organism>
<dbReference type="CDD" id="cd17323">
    <property type="entry name" value="MFS_Tpo1_MDR_like"/>
    <property type="match status" value="1"/>
</dbReference>
<keyword evidence="4 7" id="KW-1133">Transmembrane helix</keyword>
<feature type="transmembrane region" description="Helical" evidence="7">
    <location>
        <begin position="178"/>
        <end position="197"/>
    </location>
</feature>
<evidence type="ECO:0000256" key="2">
    <source>
        <dbReference type="ARBA" id="ARBA00022448"/>
    </source>
</evidence>
<dbReference type="GO" id="GO:0005886">
    <property type="term" value="C:plasma membrane"/>
    <property type="evidence" value="ECO:0007669"/>
    <property type="project" value="TreeGrafter"/>
</dbReference>
<feature type="transmembrane region" description="Helical" evidence="7">
    <location>
        <begin position="475"/>
        <end position="494"/>
    </location>
</feature>
<reference evidence="10" key="2">
    <citation type="submission" date="2013-12" db="EMBL/GenBank/DDBJ databases">
        <title>Evolution of pathogenesis and genome organization in the Tremellales.</title>
        <authorList>
            <person name="Cuomo C."/>
            <person name="Litvintseva A."/>
            <person name="Heitman J."/>
            <person name="Chen Y."/>
            <person name="Sun S."/>
            <person name="Springer D."/>
            <person name="Dromer F."/>
            <person name="Young S."/>
            <person name="Zeng Q."/>
            <person name="Chapman S."/>
            <person name="Gujja S."/>
            <person name="Saif S."/>
            <person name="Birren B."/>
        </authorList>
    </citation>
    <scope>NUCLEOTIDE SEQUENCE [LARGE SCALE GENOMIC DNA]</scope>
    <source>
        <strain evidence="10">BCC8398</strain>
    </source>
</reference>
<reference evidence="9 10" key="1">
    <citation type="submission" date="2013-07" db="EMBL/GenBank/DDBJ databases">
        <title>The Genome Sequence of Cryptococcus heveanensis BCC8398.</title>
        <authorList>
            <consortium name="The Broad Institute Genome Sequencing Platform"/>
            <person name="Cuomo C."/>
            <person name="Litvintseva A."/>
            <person name="Chen Y."/>
            <person name="Heitman J."/>
            <person name="Sun S."/>
            <person name="Springer D."/>
            <person name="Dromer F."/>
            <person name="Young S.K."/>
            <person name="Zeng Q."/>
            <person name="Gargeya S."/>
            <person name="Fitzgerald M."/>
            <person name="Abouelleil A."/>
            <person name="Alvarado L."/>
            <person name="Berlin A.M."/>
            <person name="Chapman S.B."/>
            <person name="Dewar J."/>
            <person name="Goldberg J."/>
            <person name="Griggs A."/>
            <person name="Gujja S."/>
            <person name="Hansen M."/>
            <person name="Howarth C."/>
            <person name="Imamovic A."/>
            <person name="Larimer J."/>
            <person name="McCowan C."/>
            <person name="Murphy C."/>
            <person name="Pearson M."/>
            <person name="Priest M."/>
            <person name="Roberts A."/>
            <person name="Saif S."/>
            <person name="Shea T."/>
            <person name="Sykes S."/>
            <person name="Wortman J."/>
            <person name="Nusbaum C."/>
            <person name="Birren B."/>
        </authorList>
    </citation>
    <scope>NUCLEOTIDE SEQUENCE [LARGE SCALE GENOMIC DNA]</scope>
    <source>
        <strain evidence="9 10">BCC8398</strain>
    </source>
</reference>
<evidence type="ECO:0000256" key="1">
    <source>
        <dbReference type="ARBA" id="ARBA00004141"/>
    </source>
</evidence>
<evidence type="ECO:0000256" key="5">
    <source>
        <dbReference type="ARBA" id="ARBA00023136"/>
    </source>
</evidence>
<protein>
    <recommendedName>
        <fullName evidence="8">Major facilitator superfamily (MFS) profile domain-containing protein</fullName>
    </recommendedName>
</protein>
<feature type="transmembrane region" description="Helical" evidence="7">
    <location>
        <begin position="141"/>
        <end position="166"/>
    </location>
</feature>
<evidence type="ECO:0000259" key="8">
    <source>
        <dbReference type="PROSITE" id="PS50850"/>
    </source>
</evidence>
<evidence type="ECO:0000313" key="10">
    <source>
        <dbReference type="Proteomes" id="UP000092666"/>
    </source>
</evidence>
<dbReference type="InterPro" id="IPR020846">
    <property type="entry name" value="MFS_dom"/>
</dbReference>
<dbReference type="SUPFAM" id="SSF103473">
    <property type="entry name" value="MFS general substrate transporter"/>
    <property type="match status" value="1"/>
</dbReference>
<dbReference type="PROSITE" id="PS50850">
    <property type="entry name" value="MFS"/>
    <property type="match status" value="1"/>
</dbReference>
<feature type="domain" description="Major facilitator superfamily (MFS) profile" evidence="8">
    <location>
        <begin position="140"/>
        <end position="589"/>
    </location>
</feature>
<proteinExistence type="predicted"/>
<dbReference type="InterPro" id="IPR036259">
    <property type="entry name" value="MFS_trans_sf"/>
</dbReference>
<dbReference type="PANTHER" id="PTHR23502:SF51">
    <property type="entry name" value="QUINIDINE RESISTANCE PROTEIN 1-RELATED"/>
    <property type="match status" value="1"/>
</dbReference>
<feature type="transmembrane region" description="Helical" evidence="7">
    <location>
        <begin position="300"/>
        <end position="319"/>
    </location>
</feature>
<dbReference type="FunFam" id="1.20.1720.10:FF:000009">
    <property type="entry name" value="MFS multidrug transporter"/>
    <property type="match status" value="1"/>
</dbReference>
<dbReference type="Proteomes" id="UP000092666">
    <property type="component" value="Unassembled WGS sequence"/>
</dbReference>
<feature type="compositionally biased region" description="Basic and acidic residues" evidence="6">
    <location>
        <begin position="54"/>
        <end position="63"/>
    </location>
</feature>
<evidence type="ECO:0000313" key="9">
    <source>
        <dbReference type="EMBL" id="OCF34608.1"/>
    </source>
</evidence>
<feature type="compositionally biased region" description="Pro residues" evidence="6">
    <location>
        <begin position="102"/>
        <end position="121"/>
    </location>
</feature>
<keyword evidence="3 7" id="KW-0812">Transmembrane</keyword>
<comment type="subcellular location">
    <subcellularLocation>
        <location evidence="1">Membrane</location>
        <topology evidence="1">Multi-pass membrane protein</topology>
    </subcellularLocation>
</comment>
<feature type="compositionally biased region" description="Basic and acidic residues" evidence="6">
    <location>
        <begin position="16"/>
        <end position="26"/>
    </location>
</feature>
<evidence type="ECO:0000256" key="4">
    <source>
        <dbReference type="ARBA" id="ARBA00022989"/>
    </source>
</evidence>
<evidence type="ECO:0000256" key="3">
    <source>
        <dbReference type="ARBA" id="ARBA00022692"/>
    </source>
</evidence>